<dbReference type="OrthoDB" id="2573163at2759"/>
<accession>A0A836HHF6</accession>
<dbReference type="SUPFAM" id="SSF56104">
    <property type="entry name" value="SAICAR synthase-like"/>
    <property type="match status" value="1"/>
</dbReference>
<dbReference type="GO" id="GO:0005737">
    <property type="term" value="C:cytoplasm"/>
    <property type="evidence" value="ECO:0007669"/>
    <property type="project" value="TreeGrafter"/>
</dbReference>
<evidence type="ECO:0000256" key="1">
    <source>
        <dbReference type="ARBA" id="ARBA00007374"/>
    </source>
</evidence>
<keyword evidence="6" id="KW-1185">Reference proteome</keyword>
<evidence type="ECO:0000256" key="3">
    <source>
        <dbReference type="ARBA" id="ARBA00022777"/>
    </source>
</evidence>
<sequence length="375" mass="41973">MSNRCCAIPFDAVGGHKSAFFYGEAARDGRSTLQKKTTAWEVMYYLAMEIAKDGTLAQDTTAPRSHDEVRAKFVHAAGKLSVFTPSLVSIRFPDNYATSSAALKPYMNYRNNWVIIEAGAPDRSAVVVPLFNELFDGAEELQGFTEEYDTGIWGIGLIDETSGMQKPCVMDIKIGFVRHSPVTPADKVARMLKNEHNSLTRRTAIRICGSRRYIPTKASIEGSTPTWTCERFGKDIGHAVSHERELSTCIRNFLSVRRSLAEVNENGEFIFPSESMDGMAHTEKAQMEKRMRGIRANLKSLVHFLESTPEGAFMLQHMALVSTSVLLLYDAVASPRTAKLLFIDFARSTWRKFNFDEPTIGLIQGLKNLDKYLSM</sequence>
<comment type="caution">
    <text evidence="5">The sequence shown here is derived from an EMBL/GenBank/DDBJ whole genome shotgun (WGS) entry which is preliminary data.</text>
</comment>
<dbReference type="Proteomes" id="UP000674318">
    <property type="component" value="Chromosome 35"/>
</dbReference>
<name>A0A836HHF6_9TRYP</name>
<proteinExistence type="inferred from homology"/>
<dbReference type="Pfam" id="PF03770">
    <property type="entry name" value="IPK"/>
    <property type="match status" value="1"/>
</dbReference>
<evidence type="ECO:0000256" key="4">
    <source>
        <dbReference type="RuleBase" id="RU363090"/>
    </source>
</evidence>
<dbReference type="PANTHER" id="PTHR12400:SF21">
    <property type="entry name" value="KINASE"/>
    <property type="match status" value="1"/>
</dbReference>
<organism evidence="5 6">
    <name type="scientific">Porcisia hertigi</name>
    <dbReference type="NCBI Taxonomy" id="2761500"/>
    <lineage>
        <taxon>Eukaryota</taxon>
        <taxon>Discoba</taxon>
        <taxon>Euglenozoa</taxon>
        <taxon>Kinetoplastea</taxon>
        <taxon>Metakinetoplastina</taxon>
        <taxon>Trypanosomatida</taxon>
        <taxon>Trypanosomatidae</taxon>
        <taxon>Leishmaniinae</taxon>
        <taxon>Porcisia</taxon>
    </lineage>
</organism>
<comment type="similarity">
    <text evidence="1 4">Belongs to the inositol phosphokinase (IPK) family.</text>
</comment>
<dbReference type="GO" id="GO:0032958">
    <property type="term" value="P:inositol phosphate biosynthetic process"/>
    <property type="evidence" value="ECO:0007669"/>
    <property type="project" value="InterPro"/>
</dbReference>
<dbReference type="GO" id="GO:0046854">
    <property type="term" value="P:phosphatidylinositol phosphate biosynthetic process"/>
    <property type="evidence" value="ECO:0007669"/>
    <property type="project" value="TreeGrafter"/>
</dbReference>
<dbReference type="GeneID" id="94287438"/>
<reference evidence="5 6" key="1">
    <citation type="submission" date="2021-02" db="EMBL/GenBank/DDBJ databases">
        <title>Porcisia hertigi Genome sequencing and assembly.</title>
        <authorList>
            <person name="Almutairi H."/>
            <person name="Gatherer D."/>
        </authorList>
    </citation>
    <scope>NUCLEOTIDE SEQUENCE [LARGE SCALE GENOMIC DNA]</scope>
    <source>
        <strain evidence="5 6">C119</strain>
    </source>
</reference>
<dbReference type="EC" id="2.7.-.-" evidence="4"/>
<dbReference type="GO" id="GO:0000828">
    <property type="term" value="F:inositol hexakisphosphate kinase activity"/>
    <property type="evidence" value="ECO:0007669"/>
    <property type="project" value="TreeGrafter"/>
</dbReference>
<evidence type="ECO:0000313" key="5">
    <source>
        <dbReference type="EMBL" id="KAG5492734.1"/>
    </source>
</evidence>
<protein>
    <recommendedName>
        <fullName evidence="4">Kinase</fullName>
        <ecNumber evidence="4">2.7.-.-</ecNumber>
    </recommendedName>
</protein>
<evidence type="ECO:0000313" key="6">
    <source>
        <dbReference type="Proteomes" id="UP000674318"/>
    </source>
</evidence>
<evidence type="ECO:0000256" key="2">
    <source>
        <dbReference type="ARBA" id="ARBA00022679"/>
    </source>
</evidence>
<dbReference type="RefSeq" id="XP_067753518.1">
    <property type="nucleotide sequence ID" value="XM_067897361.1"/>
</dbReference>
<dbReference type="GO" id="GO:0005634">
    <property type="term" value="C:nucleus"/>
    <property type="evidence" value="ECO:0007669"/>
    <property type="project" value="TreeGrafter"/>
</dbReference>
<keyword evidence="2 4" id="KW-0808">Transferase</keyword>
<dbReference type="AlphaFoldDB" id="A0A836HHF6"/>
<dbReference type="InterPro" id="IPR038286">
    <property type="entry name" value="IPK_sf"/>
</dbReference>
<gene>
    <name evidence="5" type="ORF">JKF63_01314</name>
</gene>
<dbReference type="KEGG" id="phet:94287438"/>
<keyword evidence="3 4" id="KW-0418">Kinase</keyword>
<dbReference type="PANTHER" id="PTHR12400">
    <property type="entry name" value="INOSITOL POLYPHOSPHATE KINASE"/>
    <property type="match status" value="1"/>
</dbReference>
<dbReference type="Gene3D" id="3.30.470.160">
    <property type="entry name" value="Inositol polyphosphate kinase"/>
    <property type="match status" value="1"/>
</dbReference>
<dbReference type="EMBL" id="JAFJZO010000035">
    <property type="protein sequence ID" value="KAG5492734.1"/>
    <property type="molecule type" value="Genomic_DNA"/>
</dbReference>
<dbReference type="InterPro" id="IPR005522">
    <property type="entry name" value="IPK"/>
</dbReference>